<evidence type="ECO:0000256" key="7">
    <source>
        <dbReference type="SAM" id="Phobius"/>
    </source>
</evidence>
<sequence>MSDAVQNAPVGRLRRLLTGLGAFLEVLRLVSPMQRFIVVGGLFLSSILELCGMGMIIPLLATASGAREAKGVSLGVEKLFAAVGLPFAAYAILIVVVVGLTLKAVVGILIMKHVTNLVGRISRDFQIRLTKSILEARWGFFISQPLGRLVHATGSEAAAIGECFAIVTTIIAASLTSLLFLTLAALLSWQLLVLIIFITIMMFGSFGRLVKNAREEGKAHRSRMNTHAAQFTDAMIGFKQIRAMGRTDRFALLFERQARMMAKSLKSRVMSGEYAAELQEPVIGILLAFGFFFALHKMALSPTAIMIMSLLLVRTLAVLGPIQRNLTRFYQAFDGYKSLSGLLEQIESHAEETLGTKQPHFERAIKLEGITFGYGQQPVLRNLDLFIPSGKITAISGPSGIGKSTIVDLIVALHQPQSGRVMIDDDELMTLDVRLWRRSVGYVPQEITLFHDTIFNNVALWEEGITADEVEKALKAAGAWDFVTARPDGIMTVVGERGNFLSGGQRQRISIARAILHKPRLLILDEATTGLDPATEAQICERIRDLCRETGLTVMAVSHQPKWREVADLVYRIQDGQARLVSSPQDIAAISEQLAPQELQRA</sequence>
<feature type="domain" description="ABC transporter" evidence="8">
    <location>
        <begin position="365"/>
        <end position="600"/>
    </location>
</feature>
<dbReference type="Gene3D" id="1.20.1560.10">
    <property type="entry name" value="ABC transporter type 1, transmembrane domain"/>
    <property type="match status" value="1"/>
</dbReference>
<feature type="transmembrane region" description="Helical" evidence="7">
    <location>
        <begin position="36"/>
        <end position="59"/>
    </location>
</feature>
<keyword evidence="11" id="KW-1185">Reference proteome</keyword>
<feature type="transmembrane region" description="Helical" evidence="7">
    <location>
        <begin position="163"/>
        <end position="185"/>
    </location>
</feature>
<dbReference type="InterPro" id="IPR036640">
    <property type="entry name" value="ABC1_TM_sf"/>
</dbReference>
<keyword evidence="3" id="KW-0547">Nucleotide-binding</keyword>
<evidence type="ECO:0000256" key="2">
    <source>
        <dbReference type="ARBA" id="ARBA00022692"/>
    </source>
</evidence>
<accession>A0A212QQ83</accession>
<dbReference type="PROSITE" id="PS50929">
    <property type="entry name" value="ABC_TM1F"/>
    <property type="match status" value="1"/>
</dbReference>
<dbReference type="SMART" id="SM00382">
    <property type="entry name" value="AAA"/>
    <property type="match status" value="1"/>
</dbReference>
<dbReference type="InterPro" id="IPR039421">
    <property type="entry name" value="Type_1_exporter"/>
</dbReference>
<dbReference type="PANTHER" id="PTHR24221:SF654">
    <property type="entry name" value="ATP-BINDING CASSETTE SUB-FAMILY B MEMBER 6"/>
    <property type="match status" value="1"/>
</dbReference>
<keyword evidence="6 7" id="KW-0472">Membrane</keyword>
<dbReference type="Proteomes" id="UP000197065">
    <property type="component" value="Unassembled WGS sequence"/>
</dbReference>
<gene>
    <name evidence="10" type="ORF">SAMN07250955_102288</name>
</gene>
<dbReference type="GO" id="GO:0016887">
    <property type="term" value="F:ATP hydrolysis activity"/>
    <property type="evidence" value="ECO:0007669"/>
    <property type="project" value="InterPro"/>
</dbReference>
<reference evidence="10 11" key="1">
    <citation type="submission" date="2017-06" db="EMBL/GenBank/DDBJ databases">
        <authorList>
            <person name="Kim H.J."/>
            <person name="Triplett B.A."/>
        </authorList>
    </citation>
    <scope>NUCLEOTIDE SEQUENCE [LARGE SCALE GENOMIC DNA]</scope>
    <source>
        <strain evidence="10 11">B29T1</strain>
    </source>
</reference>
<proteinExistence type="predicted"/>
<dbReference type="GO" id="GO:0005524">
    <property type="term" value="F:ATP binding"/>
    <property type="evidence" value="ECO:0007669"/>
    <property type="project" value="UniProtKB-KW"/>
</dbReference>
<dbReference type="Pfam" id="PF00664">
    <property type="entry name" value="ABC_membrane"/>
    <property type="match status" value="1"/>
</dbReference>
<keyword evidence="4 10" id="KW-0067">ATP-binding</keyword>
<evidence type="ECO:0000259" key="9">
    <source>
        <dbReference type="PROSITE" id="PS50929"/>
    </source>
</evidence>
<feature type="transmembrane region" description="Helical" evidence="7">
    <location>
        <begin position="79"/>
        <end position="102"/>
    </location>
</feature>
<name>A0A212QQ83_9PROT</name>
<keyword evidence="2 7" id="KW-0812">Transmembrane</keyword>
<feature type="domain" description="ABC transmembrane type-1" evidence="9">
    <location>
        <begin position="36"/>
        <end position="331"/>
    </location>
</feature>
<dbReference type="GO" id="GO:0140359">
    <property type="term" value="F:ABC-type transporter activity"/>
    <property type="evidence" value="ECO:0007669"/>
    <property type="project" value="InterPro"/>
</dbReference>
<dbReference type="InterPro" id="IPR003439">
    <property type="entry name" value="ABC_transporter-like_ATP-bd"/>
</dbReference>
<dbReference type="RefSeq" id="WP_165769416.1">
    <property type="nucleotide sequence ID" value="NZ_FYEH01000002.1"/>
</dbReference>
<evidence type="ECO:0000313" key="11">
    <source>
        <dbReference type="Proteomes" id="UP000197065"/>
    </source>
</evidence>
<evidence type="ECO:0000256" key="4">
    <source>
        <dbReference type="ARBA" id="ARBA00022840"/>
    </source>
</evidence>
<dbReference type="InterPro" id="IPR003593">
    <property type="entry name" value="AAA+_ATPase"/>
</dbReference>
<dbReference type="InterPro" id="IPR011527">
    <property type="entry name" value="ABC1_TM_dom"/>
</dbReference>
<dbReference type="GO" id="GO:0005886">
    <property type="term" value="C:plasma membrane"/>
    <property type="evidence" value="ECO:0007669"/>
    <property type="project" value="UniProtKB-SubCell"/>
</dbReference>
<dbReference type="InterPro" id="IPR027417">
    <property type="entry name" value="P-loop_NTPase"/>
</dbReference>
<dbReference type="PROSITE" id="PS00211">
    <property type="entry name" value="ABC_TRANSPORTER_1"/>
    <property type="match status" value="1"/>
</dbReference>
<evidence type="ECO:0000259" key="8">
    <source>
        <dbReference type="PROSITE" id="PS50893"/>
    </source>
</evidence>
<dbReference type="GO" id="GO:0034040">
    <property type="term" value="F:ATPase-coupled lipid transmembrane transporter activity"/>
    <property type="evidence" value="ECO:0007669"/>
    <property type="project" value="TreeGrafter"/>
</dbReference>
<dbReference type="PROSITE" id="PS50893">
    <property type="entry name" value="ABC_TRANSPORTER_2"/>
    <property type="match status" value="1"/>
</dbReference>
<evidence type="ECO:0000256" key="1">
    <source>
        <dbReference type="ARBA" id="ARBA00004651"/>
    </source>
</evidence>
<keyword evidence="5 7" id="KW-1133">Transmembrane helix</keyword>
<feature type="transmembrane region" description="Helical" evidence="7">
    <location>
        <begin position="191"/>
        <end position="210"/>
    </location>
</feature>
<organism evidence="10 11">
    <name type="scientific">Arboricoccus pini</name>
    <dbReference type="NCBI Taxonomy" id="1963835"/>
    <lineage>
        <taxon>Bacteria</taxon>
        <taxon>Pseudomonadati</taxon>
        <taxon>Pseudomonadota</taxon>
        <taxon>Alphaproteobacteria</taxon>
        <taxon>Geminicoccales</taxon>
        <taxon>Geminicoccaceae</taxon>
        <taxon>Arboricoccus</taxon>
    </lineage>
</organism>
<dbReference type="Pfam" id="PF00005">
    <property type="entry name" value="ABC_tran"/>
    <property type="match status" value="1"/>
</dbReference>
<dbReference type="SUPFAM" id="SSF90123">
    <property type="entry name" value="ABC transporter transmembrane region"/>
    <property type="match status" value="1"/>
</dbReference>
<comment type="subcellular location">
    <subcellularLocation>
        <location evidence="1">Cell membrane</location>
        <topology evidence="1">Multi-pass membrane protein</topology>
    </subcellularLocation>
</comment>
<dbReference type="EMBL" id="FYEH01000002">
    <property type="protein sequence ID" value="SNB61577.1"/>
    <property type="molecule type" value="Genomic_DNA"/>
</dbReference>
<evidence type="ECO:0000256" key="3">
    <source>
        <dbReference type="ARBA" id="ARBA00022741"/>
    </source>
</evidence>
<dbReference type="PANTHER" id="PTHR24221">
    <property type="entry name" value="ATP-BINDING CASSETTE SUB-FAMILY B"/>
    <property type="match status" value="1"/>
</dbReference>
<evidence type="ECO:0000313" key="10">
    <source>
        <dbReference type="EMBL" id="SNB61577.1"/>
    </source>
</evidence>
<evidence type="ECO:0000256" key="6">
    <source>
        <dbReference type="ARBA" id="ARBA00023136"/>
    </source>
</evidence>
<evidence type="ECO:0000256" key="5">
    <source>
        <dbReference type="ARBA" id="ARBA00022989"/>
    </source>
</evidence>
<dbReference type="InterPro" id="IPR017871">
    <property type="entry name" value="ABC_transporter-like_CS"/>
</dbReference>
<dbReference type="SUPFAM" id="SSF52540">
    <property type="entry name" value="P-loop containing nucleoside triphosphate hydrolases"/>
    <property type="match status" value="1"/>
</dbReference>
<dbReference type="AlphaFoldDB" id="A0A212QQ83"/>
<dbReference type="Gene3D" id="3.40.50.300">
    <property type="entry name" value="P-loop containing nucleotide triphosphate hydrolases"/>
    <property type="match status" value="1"/>
</dbReference>
<protein>
    <submittedName>
        <fullName evidence="10">ATP-binding cassette, subfamily C</fullName>
    </submittedName>
</protein>